<name>A0A4Q7LYE5_9MICO</name>
<comment type="caution">
    <text evidence="1">The sequence shown here is derived from an EMBL/GenBank/DDBJ whole genome shotgun (WGS) entry which is preliminary data.</text>
</comment>
<evidence type="ECO:0000313" key="2">
    <source>
        <dbReference type="Proteomes" id="UP000293519"/>
    </source>
</evidence>
<accession>A0A4Q7LYE5</accession>
<gene>
    <name evidence="1" type="ORF">EV141_0625</name>
</gene>
<organism evidence="1 2">
    <name type="scientific">Microcella putealis</name>
    <dbReference type="NCBI Taxonomy" id="337005"/>
    <lineage>
        <taxon>Bacteria</taxon>
        <taxon>Bacillati</taxon>
        <taxon>Actinomycetota</taxon>
        <taxon>Actinomycetes</taxon>
        <taxon>Micrococcales</taxon>
        <taxon>Microbacteriaceae</taxon>
        <taxon>Microcella</taxon>
    </lineage>
</organism>
<dbReference type="EMBL" id="SGWW01000001">
    <property type="protein sequence ID" value="RZS59402.1"/>
    <property type="molecule type" value="Genomic_DNA"/>
</dbReference>
<keyword evidence="2" id="KW-1185">Reference proteome</keyword>
<sequence>MLDIDSWEAGILGVVSSDLTDPVVETTGSLSLTLDADQAYRVVGSALRTVTTGSGNGGDLQWVLGFDGDESGTWYTVSDILILDPGEAGPLSAQNEVEIDGVPLEGALGDPSSTPWSDDLDVACDATTLTLTPLNDPAAIPVVFRR</sequence>
<evidence type="ECO:0000313" key="1">
    <source>
        <dbReference type="EMBL" id="RZS59402.1"/>
    </source>
</evidence>
<dbReference type="AlphaFoldDB" id="A0A4Q7LYE5"/>
<reference evidence="1 2" key="1">
    <citation type="journal article" date="2015" name="Stand. Genomic Sci.">
        <title>Genomic Encyclopedia of Bacterial and Archaeal Type Strains, Phase III: the genomes of soil and plant-associated and newly described type strains.</title>
        <authorList>
            <person name="Whitman W.B."/>
            <person name="Woyke T."/>
            <person name="Klenk H.P."/>
            <person name="Zhou Y."/>
            <person name="Lilburn T.G."/>
            <person name="Beck B.J."/>
            <person name="De Vos P."/>
            <person name="Vandamme P."/>
            <person name="Eisen J.A."/>
            <person name="Garrity G."/>
            <person name="Hugenholtz P."/>
            <person name="Kyrpides N.C."/>
        </authorList>
    </citation>
    <scope>NUCLEOTIDE SEQUENCE [LARGE SCALE GENOMIC DNA]</scope>
    <source>
        <strain evidence="1 2">CV2</strain>
    </source>
</reference>
<protein>
    <submittedName>
        <fullName evidence="1">Uncharacterized protein</fullName>
    </submittedName>
</protein>
<dbReference type="Proteomes" id="UP000293519">
    <property type="component" value="Unassembled WGS sequence"/>
</dbReference>
<proteinExistence type="predicted"/>